<evidence type="ECO:0000313" key="6">
    <source>
        <dbReference type="Proteomes" id="UP000295718"/>
    </source>
</evidence>
<dbReference type="PROSITE" id="PS50977">
    <property type="entry name" value="HTH_TETR_2"/>
    <property type="match status" value="1"/>
</dbReference>
<dbReference type="Gene3D" id="1.10.357.10">
    <property type="entry name" value="Tetracycline Repressor, domain 2"/>
    <property type="match status" value="1"/>
</dbReference>
<dbReference type="InterPro" id="IPR050624">
    <property type="entry name" value="HTH-type_Tx_Regulator"/>
</dbReference>
<feature type="DNA-binding region" description="H-T-H motif" evidence="2">
    <location>
        <begin position="32"/>
        <end position="51"/>
    </location>
</feature>
<dbReference type="PRINTS" id="PR00455">
    <property type="entry name" value="HTHTETR"/>
</dbReference>
<organism evidence="5 6">
    <name type="scientific">Kineothrix alysoides</name>
    <dbReference type="NCBI Taxonomy" id="1469948"/>
    <lineage>
        <taxon>Bacteria</taxon>
        <taxon>Bacillati</taxon>
        <taxon>Bacillota</taxon>
        <taxon>Clostridia</taxon>
        <taxon>Lachnospirales</taxon>
        <taxon>Lachnospiraceae</taxon>
        <taxon>Kineothrix</taxon>
    </lineage>
</organism>
<gene>
    <name evidence="5" type="ORF">EDD76_11256</name>
</gene>
<dbReference type="OrthoDB" id="9785164at2"/>
<dbReference type="PANTHER" id="PTHR43479:SF11">
    <property type="entry name" value="ACREF_ENVCD OPERON REPRESSOR-RELATED"/>
    <property type="match status" value="1"/>
</dbReference>
<dbReference type="AlphaFoldDB" id="A0A4R1QQV8"/>
<evidence type="ECO:0000259" key="4">
    <source>
        <dbReference type="PROSITE" id="PS50977"/>
    </source>
</evidence>
<dbReference type="SUPFAM" id="SSF46689">
    <property type="entry name" value="Homeodomain-like"/>
    <property type="match status" value="1"/>
</dbReference>
<dbReference type="InterPro" id="IPR001647">
    <property type="entry name" value="HTH_TetR"/>
</dbReference>
<dbReference type="PANTHER" id="PTHR43479">
    <property type="entry name" value="ACREF/ENVCD OPERON REPRESSOR-RELATED"/>
    <property type="match status" value="1"/>
</dbReference>
<proteinExistence type="predicted"/>
<dbReference type="RefSeq" id="WP_031389295.1">
    <property type="nucleotide sequence ID" value="NZ_JPNB01000001.1"/>
</dbReference>
<feature type="coiled-coil region" evidence="3">
    <location>
        <begin position="77"/>
        <end position="108"/>
    </location>
</feature>
<name>A0A4R1QQV8_9FIRM</name>
<dbReference type="GO" id="GO:0003677">
    <property type="term" value="F:DNA binding"/>
    <property type="evidence" value="ECO:0007669"/>
    <property type="project" value="UniProtKB-UniRule"/>
</dbReference>
<dbReference type="STRING" id="1469948.GCA_000732725_00532"/>
<feature type="domain" description="HTH tetR-type" evidence="4">
    <location>
        <begin position="9"/>
        <end position="69"/>
    </location>
</feature>
<evidence type="ECO:0000256" key="1">
    <source>
        <dbReference type="ARBA" id="ARBA00023125"/>
    </source>
</evidence>
<reference evidence="5 6" key="1">
    <citation type="submission" date="2019-03" db="EMBL/GenBank/DDBJ databases">
        <title>Genomic Encyclopedia of Type Strains, Phase IV (KMG-IV): sequencing the most valuable type-strain genomes for metagenomic binning, comparative biology and taxonomic classification.</title>
        <authorList>
            <person name="Goeker M."/>
        </authorList>
    </citation>
    <scope>NUCLEOTIDE SEQUENCE [LARGE SCALE GENOMIC DNA]</scope>
    <source>
        <strain evidence="5 6">DSM 100556</strain>
    </source>
</reference>
<dbReference type="Proteomes" id="UP000295718">
    <property type="component" value="Unassembled WGS sequence"/>
</dbReference>
<keyword evidence="3" id="KW-0175">Coiled coil</keyword>
<protein>
    <submittedName>
        <fullName evidence="5">TetR family transcriptional regulator</fullName>
    </submittedName>
</protein>
<keyword evidence="6" id="KW-1185">Reference proteome</keyword>
<evidence type="ECO:0000256" key="3">
    <source>
        <dbReference type="SAM" id="Coils"/>
    </source>
</evidence>
<comment type="caution">
    <text evidence="5">The sequence shown here is derived from an EMBL/GenBank/DDBJ whole genome shotgun (WGS) entry which is preliminary data.</text>
</comment>
<dbReference type="InterPro" id="IPR009057">
    <property type="entry name" value="Homeodomain-like_sf"/>
</dbReference>
<dbReference type="Pfam" id="PF00440">
    <property type="entry name" value="TetR_N"/>
    <property type="match status" value="1"/>
</dbReference>
<evidence type="ECO:0000256" key="2">
    <source>
        <dbReference type="PROSITE-ProRule" id="PRU00335"/>
    </source>
</evidence>
<dbReference type="EMBL" id="SLUO01000012">
    <property type="protein sequence ID" value="TCL56229.1"/>
    <property type="molecule type" value="Genomic_DNA"/>
</dbReference>
<evidence type="ECO:0000313" key="5">
    <source>
        <dbReference type="EMBL" id="TCL56229.1"/>
    </source>
</evidence>
<keyword evidence="1 2" id="KW-0238">DNA-binding</keyword>
<accession>A0A4R1QQV8</accession>
<sequence length="207" mass="24167">MARKKVLFGGKREEIIEIALRLFMEYGFEQTSIRRIIQEAGGEVGMFYHYFKSKQEIFDIAVQYYLDKYVESYKQIAEDQDKNIMEQLSEMAELLKKASMEYATLMREQSMHWTVQHALHARTLKCLEPYMAMILQRGIEEGRARNVLGLHIDILTACVIHGIEGILHVHDGKELKEEDMKQIEEDVYKFVGHMLQISMQKAGETDV</sequence>